<name>A0A411YX98_9RHOB</name>
<keyword evidence="3" id="KW-1185">Reference proteome</keyword>
<dbReference type="OrthoDB" id="7863102at2"/>
<sequence length="161" mass="16316">MSPRITPVLFGLGLVLAPVSGAAQDADPVGQLVEGYVACLLGEGDPDIVDALFADSGWTSGPGEDGLISFAPGSGEASFAYMADDGSFCHVESMVVDSATASEVLATTLQSAGQTGIEYEKDDMGCTLLRLANGRGITITSGGNDPNCGSDTDSGVRFATE</sequence>
<organism evidence="2 3">
    <name type="scientific">Pseudotabrizicola alkalilacus</name>
    <dbReference type="NCBI Taxonomy" id="2305252"/>
    <lineage>
        <taxon>Bacteria</taxon>
        <taxon>Pseudomonadati</taxon>
        <taxon>Pseudomonadota</taxon>
        <taxon>Alphaproteobacteria</taxon>
        <taxon>Rhodobacterales</taxon>
        <taxon>Paracoccaceae</taxon>
        <taxon>Pseudotabrizicola</taxon>
    </lineage>
</organism>
<evidence type="ECO:0000256" key="1">
    <source>
        <dbReference type="SAM" id="SignalP"/>
    </source>
</evidence>
<proteinExistence type="predicted"/>
<dbReference type="AlphaFoldDB" id="A0A411YX98"/>
<protein>
    <submittedName>
        <fullName evidence="2">Uncharacterized protein</fullName>
    </submittedName>
</protein>
<feature type="signal peptide" evidence="1">
    <location>
        <begin position="1"/>
        <end position="22"/>
    </location>
</feature>
<keyword evidence="1" id="KW-0732">Signal</keyword>
<feature type="chain" id="PRO_5019472072" evidence="1">
    <location>
        <begin position="23"/>
        <end position="161"/>
    </location>
</feature>
<reference evidence="2 3" key="1">
    <citation type="submission" date="2018-08" db="EMBL/GenBank/DDBJ databases">
        <title>Flavobacterium tibetense sp. nov., isolated from a wetland YonghuCo on Tibetan Plateau.</title>
        <authorList>
            <person name="Phurbu D."/>
            <person name="Lu H."/>
            <person name="Xing P."/>
        </authorList>
    </citation>
    <scope>NUCLEOTIDE SEQUENCE [LARGE SCALE GENOMIC DNA]</scope>
    <source>
        <strain evidence="2 3">DJC</strain>
    </source>
</reference>
<dbReference type="EMBL" id="QWEY01000017">
    <property type="protein sequence ID" value="RGP35363.1"/>
    <property type="molecule type" value="Genomic_DNA"/>
</dbReference>
<dbReference type="RefSeq" id="WP_147335763.1">
    <property type="nucleotide sequence ID" value="NZ_QWEY01000017.1"/>
</dbReference>
<evidence type="ECO:0000313" key="2">
    <source>
        <dbReference type="EMBL" id="RGP35363.1"/>
    </source>
</evidence>
<comment type="caution">
    <text evidence="2">The sequence shown here is derived from an EMBL/GenBank/DDBJ whole genome shotgun (WGS) entry which is preliminary data.</text>
</comment>
<accession>A0A411YX98</accession>
<dbReference type="Proteomes" id="UP000284547">
    <property type="component" value="Unassembled WGS sequence"/>
</dbReference>
<evidence type="ECO:0000313" key="3">
    <source>
        <dbReference type="Proteomes" id="UP000284547"/>
    </source>
</evidence>
<gene>
    <name evidence="2" type="ORF">D1012_20725</name>
</gene>